<dbReference type="PANTHER" id="PTHR11058">
    <property type="entry name" value="NADH-UBIQUINONE OXIDOREDUCTASE CHAIN 3"/>
    <property type="match status" value="1"/>
</dbReference>
<evidence type="ECO:0000256" key="6">
    <source>
        <dbReference type="ARBA" id="ARBA00023136"/>
    </source>
</evidence>
<evidence type="ECO:0000256" key="7">
    <source>
        <dbReference type="SAM" id="Phobius"/>
    </source>
</evidence>
<comment type="similarity">
    <text evidence="2">Belongs to the complex I subunit 3 family.</text>
</comment>
<feature type="transmembrane region" description="Helical" evidence="7">
    <location>
        <begin position="62"/>
        <end position="83"/>
    </location>
</feature>
<evidence type="ECO:0000256" key="1">
    <source>
        <dbReference type="ARBA" id="ARBA00004141"/>
    </source>
</evidence>
<keyword evidence="5 7" id="KW-1133">Transmembrane helix</keyword>
<keyword evidence="3" id="KW-0813">Transport</keyword>
<gene>
    <name evidence="8" type="ORF">METZ01_LOCUS24439</name>
</gene>
<dbReference type="GO" id="GO:0030964">
    <property type="term" value="C:NADH dehydrogenase complex"/>
    <property type="evidence" value="ECO:0007669"/>
    <property type="project" value="TreeGrafter"/>
</dbReference>
<dbReference type="Gene3D" id="1.20.58.1610">
    <property type="entry name" value="NADH:ubiquinone/plastoquinone oxidoreductase, chain 3"/>
    <property type="match status" value="1"/>
</dbReference>
<dbReference type="GO" id="GO:0008137">
    <property type="term" value="F:NADH dehydrogenase (ubiquinone) activity"/>
    <property type="evidence" value="ECO:0007669"/>
    <property type="project" value="InterPro"/>
</dbReference>
<name>A0A381PX23_9ZZZZ</name>
<dbReference type="AlphaFoldDB" id="A0A381PX23"/>
<reference evidence="8" key="1">
    <citation type="submission" date="2018-05" db="EMBL/GenBank/DDBJ databases">
        <authorList>
            <person name="Lanie J.A."/>
            <person name="Ng W.-L."/>
            <person name="Kazmierczak K.M."/>
            <person name="Andrzejewski T.M."/>
            <person name="Davidsen T.M."/>
            <person name="Wayne K.J."/>
            <person name="Tettelin H."/>
            <person name="Glass J.I."/>
            <person name="Rusch D."/>
            <person name="Podicherti R."/>
            <person name="Tsui H.-C.T."/>
            <person name="Winkler M.E."/>
        </authorList>
    </citation>
    <scope>NUCLEOTIDE SEQUENCE</scope>
</reference>
<proteinExistence type="inferred from homology"/>
<evidence type="ECO:0000256" key="4">
    <source>
        <dbReference type="ARBA" id="ARBA00022692"/>
    </source>
</evidence>
<protein>
    <recommendedName>
        <fullName evidence="9">NADH:ubiquinone oxidoreductase subunit 3 (Chain A)</fullName>
    </recommendedName>
</protein>
<dbReference type="InterPro" id="IPR000440">
    <property type="entry name" value="NADH_UbQ/plastoQ_OxRdtase_su3"/>
</dbReference>
<organism evidence="8">
    <name type="scientific">marine metagenome</name>
    <dbReference type="NCBI Taxonomy" id="408172"/>
    <lineage>
        <taxon>unclassified sequences</taxon>
        <taxon>metagenomes</taxon>
        <taxon>ecological metagenomes</taxon>
    </lineage>
</organism>
<dbReference type="HAMAP" id="MF_01394">
    <property type="entry name" value="NDH1_NuoA"/>
    <property type="match status" value="1"/>
</dbReference>
<keyword evidence="6 7" id="KW-0472">Membrane</keyword>
<evidence type="ECO:0000256" key="3">
    <source>
        <dbReference type="ARBA" id="ARBA00022448"/>
    </source>
</evidence>
<dbReference type="Pfam" id="PF00507">
    <property type="entry name" value="Oxidored_q4"/>
    <property type="match status" value="1"/>
</dbReference>
<dbReference type="InterPro" id="IPR038430">
    <property type="entry name" value="NDAH_ubi_oxred_su3_sf"/>
</dbReference>
<evidence type="ECO:0000313" key="8">
    <source>
        <dbReference type="EMBL" id="SUZ71585.1"/>
    </source>
</evidence>
<feature type="transmembrane region" description="Helical" evidence="7">
    <location>
        <begin position="89"/>
        <end position="110"/>
    </location>
</feature>
<sequence length="120" mass="13450">MTIASGYLPILIMIVLGVILAGAFSCIGLFLGPKLRGETKMTPFESGFLRDGMEGHRYDVKFYMTALVFLIFDVEVVFLYPWAVQVRELGWFGFVAASVFLGILVLGLAYDWKKGALEWE</sequence>
<dbReference type="PANTHER" id="PTHR11058:SF9">
    <property type="entry name" value="NADH-UBIQUINONE OXIDOREDUCTASE CHAIN 3"/>
    <property type="match status" value="1"/>
</dbReference>
<accession>A0A381PX23</accession>
<evidence type="ECO:0008006" key="9">
    <source>
        <dbReference type="Google" id="ProtNLM"/>
    </source>
</evidence>
<evidence type="ECO:0000256" key="5">
    <source>
        <dbReference type="ARBA" id="ARBA00022989"/>
    </source>
</evidence>
<feature type="transmembrane region" description="Helical" evidence="7">
    <location>
        <begin position="6"/>
        <end position="31"/>
    </location>
</feature>
<keyword evidence="4 7" id="KW-0812">Transmembrane</keyword>
<dbReference type="InterPro" id="IPR023043">
    <property type="entry name" value="NAD(P)H_OxRDtase_bac/plastid"/>
</dbReference>
<comment type="subcellular location">
    <subcellularLocation>
        <location evidence="1">Membrane</location>
        <topology evidence="1">Multi-pass membrane protein</topology>
    </subcellularLocation>
</comment>
<dbReference type="GO" id="GO:0016651">
    <property type="term" value="F:oxidoreductase activity, acting on NAD(P)H"/>
    <property type="evidence" value="ECO:0007669"/>
    <property type="project" value="InterPro"/>
</dbReference>
<evidence type="ECO:0000256" key="2">
    <source>
        <dbReference type="ARBA" id="ARBA00008472"/>
    </source>
</evidence>
<dbReference type="EMBL" id="UINC01001127">
    <property type="protein sequence ID" value="SUZ71585.1"/>
    <property type="molecule type" value="Genomic_DNA"/>
</dbReference>